<reference evidence="1" key="1">
    <citation type="journal article" date="2023" name="Mol. Biol. Evol.">
        <title>Third-Generation Sequencing Reveals the Adaptive Role of the Epigenome in Three Deep-Sea Polychaetes.</title>
        <authorList>
            <person name="Perez M."/>
            <person name="Aroh O."/>
            <person name="Sun Y."/>
            <person name="Lan Y."/>
            <person name="Juniper S.K."/>
            <person name="Young C.R."/>
            <person name="Angers B."/>
            <person name="Qian P.Y."/>
        </authorList>
    </citation>
    <scope>NUCLEOTIDE SEQUENCE</scope>
    <source>
        <strain evidence="1">R07B-5</strain>
    </source>
</reference>
<gene>
    <name evidence="1" type="ORF">NP493_1649g00017</name>
</gene>
<sequence length="44" mass="4977">MYTAVLIDKNTALLHCLNKTICQLTVKVCSLQSRQYIIGIICIH</sequence>
<protein>
    <submittedName>
        <fullName evidence="1">Uncharacterized protein</fullName>
    </submittedName>
</protein>
<keyword evidence="2" id="KW-1185">Reference proteome</keyword>
<comment type="caution">
    <text evidence="1">The sequence shown here is derived from an EMBL/GenBank/DDBJ whole genome shotgun (WGS) entry which is preliminary data.</text>
</comment>
<dbReference type="AlphaFoldDB" id="A0AAD9JW44"/>
<organism evidence="1 2">
    <name type="scientific">Ridgeia piscesae</name>
    <name type="common">Tubeworm</name>
    <dbReference type="NCBI Taxonomy" id="27915"/>
    <lineage>
        <taxon>Eukaryota</taxon>
        <taxon>Metazoa</taxon>
        <taxon>Spiralia</taxon>
        <taxon>Lophotrochozoa</taxon>
        <taxon>Annelida</taxon>
        <taxon>Polychaeta</taxon>
        <taxon>Sedentaria</taxon>
        <taxon>Canalipalpata</taxon>
        <taxon>Sabellida</taxon>
        <taxon>Siboglinidae</taxon>
        <taxon>Ridgeia</taxon>
    </lineage>
</organism>
<proteinExistence type="predicted"/>
<dbReference type="Proteomes" id="UP001209878">
    <property type="component" value="Unassembled WGS sequence"/>
</dbReference>
<evidence type="ECO:0000313" key="2">
    <source>
        <dbReference type="Proteomes" id="UP001209878"/>
    </source>
</evidence>
<dbReference type="EMBL" id="JAODUO010001649">
    <property type="protein sequence ID" value="KAK2160413.1"/>
    <property type="molecule type" value="Genomic_DNA"/>
</dbReference>
<accession>A0AAD9JW44</accession>
<name>A0AAD9JW44_RIDPI</name>
<evidence type="ECO:0000313" key="1">
    <source>
        <dbReference type="EMBL" id="KAK2160413.1"/>
    </source>
</evidence>